<dbReference type="PANTHER" id="PTHR34995:SF1">
    <property type="entry name" value="DNA-DIRECTED RNA POLYMERASE SUBUNIT BETA"/>
    <property type="match status" value="1"/>
</dbReference>
<dbReference type="Pfam" id="PF04998">
    <property type="entry name" value="RNA_pol_Rpb1_5"/>
    <property type="match status" value="1"/>
</dbReference>
<dbReference type="GO" id="GO:0000428">
    <property type="term" value="C:DNA-directed RNA polymerase complex"/>
    <property type="evidence" value="ECO:0007669"/>
    <property type="project" value="UniProtKB-KW"/>
</dbReference>
<evidence type="ECO:0000256" key="2">
    <source>
        <dbReference type="ARBA" id="ARBA00022478"/>
    </source>
</evidence>
<keyword evidence="4" id="KW-0808">Transferase</keyword>
<dbReference type="Proteomes" id="UP000653305">
    <property type="component" value="Unassembled WGS sequence"/>
</dbReference>
<reference evidence="9" key="1">
    <citation type="submission" date="2020-07" db="EMBL/GenBank/DDBJ databases">
        <title>Ethylene signaling mediates host invasion by parasitic plants.</title>
        <authorList>
            <person name="Yoshida S."/>
        </authorList>
    </citation>
    <scope>NUCLEOTIDE SEQUENCE</scope>
    <source>
        <strain evidence="9">Okayama</strain>
    </source>
</reference>
<feature type="domain" description="RNA polymerase Rpb1" evidence="8">
    <location>
        <begin position="12"/>
        <end position="53"/>
    </location>
</feature>
<evidence type="ECO:0000256" key="6">
    <source>
        <dbReference type="ARBA" id="ARBA00022833"/>
    </source>
</evidence>
<dbReference type="Gene3D" id="1.10.1790.20">
    <property type="match status" value="1"/>
</dbReference>
<keyword evidence="7" id="KW-0804">Transcription</keyword>
<proteinExistence type="predicted"/>
<dbReference type="SUPFAM" id="SSF64484">
    <property type="entry name" value="beta and beta-prime subunits of DNA dependent RNA-polymerase"/>
    <property type="match status" value="1"/>
</dbReference>
<dbReference type="AlphaFoldDB" id="A0A830D1N7"/>
<dbReference type="OrthoDB" id="1151079at2759"/>
<keyword evidence="6" id="KW-0862">Zinc</keyword>
<dbReference type="InterPro" id="IPR007081">
    <property type="entry name" value="RNA_pol_Rpb1_5"/>
</dbReference>
<dbReference type="EC" id="2.7.7.6" evidence="1"/>
<evidence type="ECO:0000313" key="10">
    <source>
        <dbReference type="Proteomes" id="UP000653305"/>
    </source>
</evidence>
<accession>A0A830D1N7</accession>
<keyword evidence="10" id="KW-1185">Reference proteome</keyword>
<dbReference type="PANTHER" id="PTHR34995">
    <property type="entry name" value="DNA-DIRECTED RNA POLYMERASE SUBUNIT BETA"/>
    <property type="match status" value="1"/>
</dbReference>
<dbReference type="InterPro" id="IPR050254">
    <property type="entry name" value="RNA_pol_beta''_euk"/>
</dbReference>
<evidence type="ECO:0000313" key="9">
    <source>
        <dbReference type="EMBL" id="GFQ02315.1"/>
    </source>
</evidence>
<dbReference type="EMBL" id="BMAC01000740">
    <property type="protein sequence ID" value="GFQ02315.1"/>
    <property type="molecule type" value="Genomic_DNA"/>
</dbReference>
<evidence type="ECO:0000256" key="4">
    <source>
        <dbReference type="ARBA" id="ARBA00022679"/>
    </source>
</evidence>
<protein>
    <recommendedName>
        <fullName evidence="1">DNA-directed RNA polymerase</fullName>
        <ecNumber evidence="1">2.7.7.6</ecNumber>
    </recommendedName>
</protein>
<name>A0A830D1N7_9LAMI</name>
<evidence type="ECO:0000256" key="7">
    <source>
        <dbReference type="ARBA" id="ARBA00023163"/>
    </source>
</evidence>
<keyword evidence="2 9" id="KW-0240">DNA-directed RNA polymerase</keyword>
<sequence length="86" mass="9758">MPWTYLIGVKITIVQSRISLVNKIQKVYRSQGAQIYNRHIEIIVHQITSKVLVSEDGIFNVSSLGELIGLLRAERMGRALEEAVCY</sequence>
<keyword evidence="3" id="KW-0934">Plastid</keyword>
<gene>
    <name evidence="9" type="ORF">PHJA_002375500</name>
</gene>
<evidence type="ECO:0000256" key="1">
    <source>
        <dbReference type="ARBA" id="ARBA00012418"/>
    </source>
</evidence>
<dbReference type="GO" id="GO:0003677">
    <property type="term" value="F:DNA binding"/>
    <property type="evidence" value="ECO:0007669"/>
    <property type="project" value="InterPro"/>
</dbReference>
<keyword evidence="5" id="KW-0548">Nucleotidyltransferase</keyword>
<comment type="caution">
    <text evidence="9">The sequence shown here is derived from an EMBL/GenBank/DDBJ whole genome shotgun (WGS) entry which is preliminary data.</text>
</comment>
<dbReference type="GO" id="GO:0003899">
    <property type="term" value="F:DNA-directed RNA polymerase activity"/>
    <property type="evidence" value="ECO:0007669"/>
    <property type="project" value="UniProtKB-EC"/>
</dbReference>
<organism evidence="9 10">
    <name type="scientific">Phtheirospermum japonicum</name>
    <dbReference type="NCBI Taxonomy" id="374723"/>
    <lineage>
        <taxon>Eukaryota</taxon>
        <taxon>Viridiplantae</taxon>
        <taxon>Streptophyta</taxon>
        <taxon>Embryophyta</taxon>
        <taxon>Tracheophyta</taxon>
        <taxon>Spermatophyta</taxon>
        <taxon>Magnoliopsida</taxon>
        <taxon>eudicotyledons</taxon>
        <taxon>Gunneridae</taxon>
        <taxon>Pentapetalae</taxon>
        <taxon>asterids</taxon>
        <taxon>lamiids</taxon>
        <taxon>Lamiales</taxon>
        <taxon>Orobanchaceae</taxon>
        <taxon>Orobanchaceae incertae sedis</taxon>
        <taxon>Phtheirospermum</taxon>
    </lineage>
</organism>
<dbReference type="GO" id="GO:0006351">
    <property type="term" value="P:DNA-templated transcription"/>
    <property type="evidence" value="ECO:0007669"/>
    <property type="project" value="InterPro"/>
</dbReference>
<evidence type="ECO:0000256" key="5">
    <source>
        <dbReference type="ARBA" id="ARBA00022695"/>
    </source>
</evidence>
<evidence type="ECO:0000259" key="8">
    <source>
        <dbReference type="Pfam" id="PF04998"/>
    </source>
</evidence>
<evidence type="ECO:0000256" key="3">
    <source>
        <dbReference type="ARBA" id="ARBA00022640"/>
    </source>
</evidence>